<evidence type="ECO:0000259" key="6">
    <source>
        <dbReference type="Pfam" id="PF04542"/>
    </source>
</evidence>
<evidence type="ECO:0000256" key="2">
    <source>
        <dbReference type="ARBA" id="ARBA00023015"/>
    </source>
</evidence>
<evidence type="ECO:0000256" key="1">
    <source>
        <dbReference type="ARBA" id="ARBA00010641"/>
    </source>
</evidence>
<dbReference type="Gene3D" id="1.10.1740.10">
    <property type="match status" value="1"/>
</dbReference>
<sequence length="166" mass="19495">MEKKDIDLFFKKDERAVKKVYEEYYHLLKSLSFSILNDEASAQDCVQDTFLAALTSSNYVEKGYFKAYLCQICRHISLKRLEETSRNIPLDQDIATQEINDNSLISFVRSKLDKDEYEIFVLKVVEKMKFKEIAKIYQVKASSIKGKYYRALKKLQAELSFEEEAK</sequence>
<dbReference type="PANTHER" id="PTHR43133:SF8">
    <property type="entry name" value="RNA POLYMERASE SIGMA FACTOR HI_1459-RELATED"/>
    <property type="match status" value="1"/>
</dbReference>
<evidence type="ECO:0000256" key="4">
    <source>
        <dbReference type="ARBA" id="ARBA00023125"/>
    </source>
</evidence>
<feature type="domain" description="RNA polymerase sigma factor 70 region 4 type 2" evidence="7">
    <location>
        <begin position="111"/>
        <end position="155"/>
    </location>
</feature>
<evidence type="ECO:0000313" key="9">
    <source>
        <dbReference type="Proteomes" id="UP000823629"/>
    </source>
</evidence>
<accession>A0A9D9D6L8</accession>
<proteinExistence type="inferred from homology"/>
<name>A0A9D9D6L8_9BACL</name>
<feature type="domain" description="RNA polymerase sigma-70 region 2" evidence="6">
    <location>
        <begin position="21"/>
        <end position="85"/>
    </location>
</feature>
<dbReference type="Gene3D" id="1.10.10.10">
    <property type="entry name" value="Winged helix-like DNA-binding domain superfamily/Winged helix DNA-binding domain"/>
    <property type="match status" value="1"/>
</dbReference>
<evidence type="ECO:0000313" key="8">
    <source>
        <dbReference type="EMBL" id="MBO8414439.1"/>
    </source>
</evidence>
<dbReference type="InterPro" id="IPR013325">
    <property type="entry name" value="RNA_pol_sigma_r2"/>
</dbReference>
<reference evidence="8" key="2">
    <citation type="journal article" date="2021" name="PeerJ">
        <title>Extensive microbial diversity within the chicken gut microbiome revealed by metagenomics and culture.</title>
        <authorList>
            <person name="Gilroy R."/>
            <person name="Ravi A."/>
            <person name="Getino M."/>
            <person name="Pursley I."/>
            <person name="Horton D.L."/>
            <person name="Alikhan N.F."/>
            <person name="Baker D."/>
            <person name="Gharbi K."/>
            <person name="Hall N."/>
            <person name="Watson M."/>
            <person name="Adriaenssens E.M."/>
            <person name="Foster-Nyarko E."/>
            <person name="Jarju S."/>
            <person name="Secka A."/>
            <person name="Antonio M."/>
            <person name="Oren A."/>
            <person name="Chaudhuri R.R."/>
            <person name="La Ragione R."/>
            <person name="Hildebrand F."/>
            <person name="Pallen M.J."/>
        </authorList>
    </citation>
    <scope>NUCLEOTIDE SEQUENCE</scope>
    <source>
        <strain evidence="8">1748</strain>
    </source>
</reference>
<organism evidence="8 9">
    <name type="scientific">Candidatus Scatoplasma merdavium</name>
    <dbReference type="NCBI Taxonomy" id="2840932"/>
    <lineage>
        <taxon>Bacteria</taxon>
        <taxon>Bacillati</taxon>
        <taxon>Bacillota</taxon>
        <taxon>Bacilli</taxon>
        <taxon>Bacillales</taxon>
        <taxon>Candidatus Scatoplasma</taxon>
    </lineage>
</organism>
<evidence type="ECO:0000259" key="7">
    <source>
        <dbReference type="Pfam" id="PF08281"/>
    </source>
</evidence>
<dbReference type="SUPFAM" id="SSF88946">
    <property type="entry name" value="Sigma2 domain of RNA polymerase sigma factors"/>
    <property type="match status" value="1"/>
</dbReference>
<dbReference type="InterPro" id="IPR013324">
    <property type="entry name" value="RNA_pol_sigma_r3/r4-like"/>
</dbReference>
<dbReference type="Pfam" id="PF04542">
    <property type="entry name" value="Sigma70_r2"/>
    <property type="match status" value="1"/>
</dbReference>
<dbReference type="EMBL" id="JADING010000087">
    <property type="protein sequence ID" value="MBO8414439.1"/>
    <property type="molecule type" value="Genomic_DNA"/>
</dbReference>
<comment type="caution">
    <text evidence="8">The sequence shown here is derived from an EMBL/GenBank/DDBJ whole genome shotgun (WGS) entry which is preliminary data.</text>
</comment>
<protein>
    <submittedName>
        <fullName evidence="8">Sigma-70 family RNA polymerase sigma factor</fullName>
    </submittedName>
</protein>
<dbReference type="AlphaFoldDB" id="A0A9D9D6L8"/>
<keyword evidence="5" id="KW-0804">Transcription</keyword>
<dbReference type="Proteomes" id="UP000823629">
    <property type="component" value="Unassembled WGS sequence"/>
</dbReference>
<keyword evidence="2" id="KW-0805">Transcription regulation</keyword>
<evidence type="ECO:0000256" key="3">
    <source>
        <dbReference type="ARBA" id="ARBA00023082"/>
    </source>
</evidence>
<dbReference type="InterPro" id="IPR039425">
    <property type="entry name" value="RNA_pol_sigma-70-like"/>
</dbReference>
<dbReference type="GO" id="GO:0016987">
    <property type="term" value="F:sigma factor activity"/>
    <property type="evidence" value="ECO:0007669"/>
    <property type="project" value="UniProtKB-KW"/>
</dbReference>
<dbReference type="PANTHER" id="PTHR43133">
    <property type="entry name" value="RNA POLYMERASE ECF-TYPE SIGMA FACTO"/>
    <property type="match status" value="1"/>
</dbReference>
<comment type="similarity">
    <text evidence="1">Belongs to the sigma-70 factor family. ECF subfamily.</text>
</comment>
<dbReference type="GO" id="GO:0003677">
    <property type="term" value="F:DNA binding"/>
    <property type="evidence" value="ECO:0007669"/>
    <property type="project" value="UniProtKB-KW"/>
</dbReference>
<dbReference type="NCBIfam" id="TIGR02937">
    <property type="entry name" value="sigma70-ECF"/>
    <property type="match status" value="1"/>
</dbReference>
<keyword evidence="4" id="KW-0238">DNA-binding</keyword>
<dbReference type="GO" id="GO:0006352">
    <property type="term" value="P:DNA-templated transcription initiation"/>
    <property type="evidence" value="ECO:0007669"/>
    <property type="project" value="InterPro"/>
</dbReference>
<dbReference type="SUPFAM" id="SSF88659">
    <property type="entry name" value="Sigma3 and sigma4 domains of RNA polymerase sigma factors"/>
    <property type="match status" value="1"/>
</dbReference>
<dbReference type="InterPro" id="IPR014284">
    <property type="entry name" value="RNA_pol_sigma-70_dom"/>
</dbReference>
<dbReference type="Pfam" id="PF08281">
    <property type="entry name" value="Sigma70_r4_2"/>
    <property type="match status" value="1"/>
</dbReference>
<evidence type="ECO:0000256" key="5">
    <source>
        <dbReference type="ARBA" id="ARBA00023163"/>
    </source>
</evidence>
<dbReference type="InterPro" id="IPR036388">
    <property type="entry name" value="WH-like_DNA-bd_sf"/>
</dbReference>
<keyword evidence="3" id="KW-0731">Sigma factor</keyword>
<dbReference type="InterPro" id="IPR007627">
    <property type="entry name" value="RNA_pol_sigma70_r2"/>
</dbReference>
<reference evidence="8" key="1">
    <citation type="submission" date="2020-10" db="EMBL/GenBank/DDBJ databases">
        <authorList>
            <person name="Gilroy R."/>
        </authorList>
    </citation>
    <scope>NUCLEOTIDE SEQUENCE</scope>
    <source>
        <strain evidence="8">1748</strain>
    </source>
</reference>
<dbReference type="InterPro" id="IPR013249">
    <property type="entry name" value="RNA_pol_sigma70_r4_t2"/>
</dbReference>
<gene>
    <name evidence="8" type="ORF">IAC78_03080</name>
</gene>